<reference evidence="1 2" key="1">
    <citation type="submission" date="2020-07" db="EMBL/GenBank/DDBJ databases">
        <title>Genomic Encyclopedia of Type Strains, Phase IV (KMG-V): Genome sequencing to study the core and pangenomes of soil and plant-associated prokaryotes.</title>
        <authorList>
            <person name="Whitman W."/>
        </authorList>
    </citation>
    <scope>NUCLEOTIDE SEQUENCE [LARGE SCALE GENOMIC DNA]</scope>
    <source>
        <strain evidence="1 2">RH4WT92</strain>
    </source>
</reference>
<name>A0ABR6ASI4_9HYPH</name>
<protein>
    <submittedName>
        <fullName evidence="1">Uncharacterized protein</fullName>
    </submittedName>
</protein>
<proteinExistence type="predicted"/>
<gene>
    <name evidence="1" type="ORF">FHW20_003311</name>
</gene>
<evidence type="ECO:0000313" key="1">
    <source>
        <dbReference type="EMBL" id="MBA8852348.1"/>
    </source>
</evidence>
<evidence type="ECO:0000313" key="2">
    <source>
        <dbReference type="Proteomes" id="UP000578622"/>
    </source>
</evidence>
<keyword evidence="2" id="KW-1185">Reference proteome</keyword>
<organism evidence="1 2">
    <name type="scientific">Brucella intermedia</name>
    <dbReference type="NCBI Taxonomy" id="94625"/>
    <lineage>
        <taxon>Bacteria</taxon>
        <taxon>Pseudomonadati</taxon>
        <taxon>Pseudomonadota</taxon>
        <taxon>Alphaproteobacteria</taxon>
        <taxon>Hyphomicrobiales</taxon>
        <taxon>Brucellaceae</taxon>
        <taxon>Brucella/Ochrobactrum group</taxon>
        <taxon>Brucella</taxon>
    </lineage>
</organism>
<comment type="caution">
    <text evidence="1">The sequence shown here is derived from an EMBL/GenBank/DDBJ whole genome shotgun (WGS) entry which is preliminary data.</text>
</comment>
<sequence>MLVQHDLFQQRQARPGSCRAAKFPYGEFLVAGGPFQATAKLIWERFFFISRPVAREDS</sequence>
<dbReference type="EMBL" id="JACGXG010000004">
    <property type="protein sequence ID" value="MBA8852348.1"/>
    <property type="molecule type" value="Genomic_DNA"/>
</dbReference>
<dbReference type="Proteomes" id="UP000578622">
    <property type="component" value="Unassembled WGS sequence"/>
</dbReference>
<accession>A0ABR6ASI4</accession>